<dbReference type="GO" id="GO:0016020">
    <property type="term" value="C:membrane"/>
    <property type="evidence" value="ECO:0007669"/>
    <property type="project" value="TreeGrafter"/>
</dbReference>
<dbReference type="InterPro" id="IPR013783">
    <property type="entry name" value="Ig-like_fold"/>
</dbReference>
<feature type="region of interest" description="Disordered" evidence="1">
    <location>
        <begin position="157"/>
        <end position="179"/>
    </location>
</feature>
<dbReference type="SMART" id="SM01065">
    <property type="entry name" value="CBM_2"/>
    <property type="match status" value="1"/>
</dbReference>
<dbReference type="EMBL" id="SIDB01000010">
    <property type="protein sequence ID" value="KAI3426903.1"/>
    <property type="molecule type" value="Genomic_DNA"/>
</dbReference>
<dbReference type="AlphaFoldDB" id="A0A9D4YUG1"/>
<feature type="region of interest" description="Disordered" evidence="1">
    <location>
        <begin position="290"/>
        <end position="314"/>
    </location>
</feature>
<dbReference type="PANTHER" id="PTHR15048:SF0">
    <property type="entry name" value="STARCH-BINDING DOMAIN-CONTAINING PROTEIN 1"/>
    <property type="match status" value="1"/>
</dbReference>
<dbReference type="InterPro" id="IPR013784">
    <property type="entry name" value="Carb-bd-like_fold"/>
</dbReference>
<dbReference type="GO" id="GO:2001070">
    <property type="term" value="F:starch binding"/>
    <property type="evidence" value="ECO:0007669"/>
    <property type="project" value="InterPro"/>
</dbReference>
<evidence type="ECO:0000313" key="4">
    <source>
        <dbReference type="Proteomes" id="UP001055712"/>
    </source>
</evidence>
<organism evidence="3 4">
    <name type="scientific">Chlorella vulgaris</name>
    <name type="common">Green alga</name>
    <dbReference type="NCBI Taxonomy" id="3077"/>
    <lineage>
        <taxon>Eukaryota</taxon>
        <taxon>Viridiplantae</taxon>
        <taxon>Chlorophyta</taxon>
        <taxon>core chlorophytes</taxon>
        <taxon>Trebouxiophyceae</taxon>
        <taxon>Chlorellales</taxon>
        <taxon>Chlorellaceae</taxon>
        <taxon>Chlorella clade</taxon>
        <taxon>Chlorella</taxon>
    </lineage>
</organism>
<feature type="compositionally biased region" description="Polar residues" evidence="1">
    <location>
        <begin position="378"/>
        <end position="387"/>
    </location>
</feature>
<evidence type="ECO:0000256" key="1">
    <source>
        <dbReference type="SAM" id="MobiDB-lite"/>
    </source>
</evidence>
<dbReference type="InterPro" id="IPR002044">
    <property type="entry name" value="CBM20"/>
</dbReference>
<feature type="compositionally biased region" description="Acidic residues" evidence="1">
    <location>
        <begin position="164"/>
        <end position="177"/>
    </location>
</feature>
<reference evidence="3" key="2">
    <citation type="submission" date="2020-11" db="EMBL/GenBank/DDBJ databases">
        <authorList>
            <person name="Cecchin M."/>
            <person name="Marcolungo L."/>
            <person name="Rossato M."/>
            <person name="Girolomoni L."/>
            <person name="Cosentino E."/>
            <person name="Cuine S."/>
            <person name="Li-Beisson Y."/>
            <person name="Delledonne M."/>
            <person name="Ballottari M."/>
        </authorList>
    </citation>
    <scope>NUCLEOTIDE SEQUENCE</scope>
    <source>
        <strain evidence="3">211/11P</strain>
        <tissue evidence="3">Whole cell</tissue>
    </source>
</reference>
<name>A0A9D4YUG1_CHLVU</name>
<reference evidence="3" key="1">
    <citation type="journal article" date="2019" name="Plant J.">
        <title>Chlorella vulgaris genome assembly and annotation reveals the molecular basis for metabolic acclimation to high light conditions.</title>
        <authorList>
            <person name="Cecchin M."/>
            <person name="Marcolungo L."/>
            <person name="Rossato M."/>
            <person name="Girolomoni L."/>
            <person name="Cosentino E."/>
            <person name="Cuine S."/>
            <person name="Li-Beisson Y."/>
            <person name="Delledonne M."/>
            <person name="Ballottari M."/>
        </authorList>
    </citation>
    <scope>NUCLEOTIDE SEQUENCE</scope>
    <source>
        <strain evidence="3">211/11P</strain>
    </source>
</reference>
<dbReference type="PANTHER" id="PTHR15048">
    <property type="entry name" value="STARCH-BINDING DOMAIN-CONTAINING PROTEIN 1"/>
    <property type="match status" value="1"/>
</dbReference>
<accession>A0A9D4YUG1</accession>
<dbReference type="CDD" id="cd05467">
    <property type="entry name" value="CBM20"/>
    <property type="match status" value="1"/>
</dbReference>
<dbReference type="OrthoDB" id="515601at2759"/>
<evidence type="ECO:0000313" key="3">
    <source>
        <dbReference type="EMBL" id="KAI3426903.1"/>
    </source>
</evidence>
<dbReference type="Pfam" id="PF00686">
    <property type="entry name" value="CBM_20"/>
    <property type="match status" value="1"/>
</dbReference>
<dbReference type="Proteomes" id="UP001055712">
    <property type="component" value="Unassembled WGS sequence"/>
</dbReference>
<dbReference type="PROSITE" id="PS51166">
    <property type="entry name" value="CBM20"/>
    <property type="match status" value="1"/>
</dbReference>
<sequence>MATSMLRAPLGTCKATLRGRLITRGARQTSRTVTAQRAVCFKNDTPTATVSVTFNIQRKVPFGQQLVVVGDDQELGGWNLATAPLMSWGEGDNWHCTVELPVGAGIAYKFVQQAPNSPAVWESCLNRTHTIDRAAAELSCVWDAPLATTWPALRGEVAGSAAASEEEEAGAETEDEAPVPAYKSATAFSQFADAVKKGAAAAAEKLQPQDREEDKAAATPAVLAAATAPPPPSPAVAATAAPPSEPKLAAAPVAAVTDAPVAAFNKHAAASSTAAALTLSAATDTTVATSSATHAKPVSTEPTTAPAMPKSGSSFKSFSKAAGTVAMGVAATAMLSALAIDVTDAALLGAVAMGSIAAMSTPSSGGTSGGTNGGTSRKAGSSRTRTAATCGGEPGLSEEGAAAEAAAGDASEAASGQRSSDTIGSKASAPGIILAASVLSAFDAGKRFMADSGEKKEKEKSE</sequence>
<proteinExistence type="predicted"/>
<protein>
    <recommendedName>
        <fullName evidence="2">CBM20 domain-containing protein</fullName>
    </recommendedName>
</protein>
<feature type="domain" description="CBM20" evidence="2">
    <location>
        <begin position="44"/>
        <end position="152"/>
    </location>
</feature>
<evidence type="ECO:0000259" key="2">
    <source>
        <dbReference type="PROSITE" id="PS51166"/>
    </source>
</evidence>
<gene>
    <name evidence="3" type="ORF">D9Q98_006847</name>
</gene>
<comment type="caution">
    <text evidence="3">The sequence shown here is derived from an EMBL/GenBank/DDBJ whole genome shotgun (WGS) entry which is preliminary data.</text>
</comment>
<keyword evidence="4" id="KW-1185">Reference proteome</keyword>
<feature type="compositionally biased region" description="Low complexity" evidence="1">
    <location>
        <begin position="395"/>
        <end position="416"/>
    </location>
</feature>
<feature type="region of interest" description="Disordered" evidence="1">
    <location>
        <begin position="360"/>
        <end position="426"/>
    </location>
</feature>
<dbReference type="Gene3D" id="2.60.40.10">
    <property type="entry name" value="Immunoglobulins"/>
    <property type="match status" value="1"/>
</dbReference>
<dbReference type="SUPFAM" id="SSF49452">
    <property type="entry name" value="Starch-binding domain-like"/>
    <property type="match status" value="1"/>
</dbReference>